<protein>
    <submittedName>
        <fullName evidence="2">Uncharacterized protein</fullName>
    </submittedName>
</protein>
<evidence type="ECO:0000256" key="1">
    <source>
        <dbReference type="SAM" id="MobiDB-lite"/>
    </source>
</evidence>
<accession>K0SCH3</accession>
<feature type="compositionally biased region" description="Basic and acidic residues" evidence="1">
    <location>
        <begin position="9"/>
        <end position="48"/>
    </location>
</feature>
<feature type="compositionally biased region" description="Basic and acidic residues" evidence="1">
    <location>
        <begin position="126"/>
        <end position="144"/>
    </location>
</feature>
<dbReference type="Proteomes" id="UP000266841">
    <property type="component" value="Unassembled WGS sequence"/>
</dbReference>
<feature type="region of interest" description="Disordered" evidence="1">
    <location>
        <begin position="126"/>
        <end position="150"/>
    </location>
</feature>
<dbReference type="EMBL" id="AGNL01031492">
    <property type="protein sequence ID" value="EJK56412.1"/>
    <property type="molecule type" value="Genomic_DNA"/>
</dbReference>
<keyword evidence="3" id="KW-1185">Reference proteome</keyword>
<dbReference type="AlphaFoldDB" id="K0SCH3"/>
<reference evidence="2 3" key="1">
    <citation type="journal article" date="2012" name="Genome Biol.">
        <title>Genome and low-iron response of an oceanic diatom adapted to chronic iron limitation.</title>
        <authorList>
            <person name="Lommer M."/>
            <person name="Specht M."/>
            <person name="Roy A.S."/>
            <person name="Kraemer L."/>
            <person name="Andreson R."/>
            <person name="Gutowska M.A."/>
            <person name="Wolf J."/>
            <person name="Bergner S.V."/>
            <person name="Schilhabel M.B."/>
            <person name="Klostermeier U.C."/>
            <person name="Beiko R.G."/>
            <person name="Rosenstiel P."/>
            <person name="Hippler M."/>
            <person name="Laroche J."/>
        </authorList>
    </citation>
    <scope>NUCLEOTIDE SEQUENCE [LARGE SCALE GENOMIC DNA]</scope>
    <source>
        <strain evidence="2 3">CCMP1005</strain>
    </source>
</reference>
<sequence>LGVVPPPAAEERPAARPEEHGRDPDGVPPDLGRDVLGERHARQVEHRVAPAQGQGAGPHAGLEVERQGLTVVAERELGRVERVAVPLPVGRVGHDEAARPVVLVELEPEGAGPVVHSHDAVLELRLEESGDLDERREKSRREGPRAVGRK</sequence>
<gene>
    <name evidence="2" type="ORF">THAOC_23701</name>
</gene>
<organism evidence="2 3">
    <name type="scientific">Thalassiosira oceanica</name>
    <name type="common">Marine diatom</name>
    <dbReference type="NCBI Taxonomy" id="159749"/>
    <lineage>
        <taxon>Eukaryota</taxon>
        <taxon>Sar</taxon>
        <taxon>Stramenopiles</taxon>
        <taxon>Ochrophyta</taxon>
        <taxon>Bacillariophyta</taxon>
        <taxon>Coscinodiscophyceae</taxon>
        <taxon>Thalassiosirophycidae</taxon>
        <taxon>Thalassiosirales</taxon>
        <taxon>Thalassiosiraceae</taxon>
        <taxon>Thalassiosira</taxon>
    </lineage>
</organism>
<feature type="non-terminal residue" evidence="2">
    <location>
        <position position="1"/>
    </location>
</feature>
<name>K0SCH3_THAOC</name>
<comment type="caution">
    <text evidence="2">The sequence shown here is derived from an EMBL/GenBank/DDBJ whole genome shotgun (WGS) entry which is preliminary data.</text>
</comment>
<evidence type="ECO:0000313" key="2">
    <source>
        <dbReference type="EMBL" id="EJK56412.1"/>
    </source>
</evidence>
<proteinExistence type="predicted"/>
<feature type="compositionally biased region" description="Low complexity" evidence="1">
    <location>
        <begin position="49"/>
        <end position="61"/>
    </location>
</feature>
<feature type="region of interest" description="Disordered" evidence="1">
    <location>
        <begin position="1"/>
        <end position="62"/>
    </location>
</feature>
<evidence type="ECO:0000313" key="3">
    <source>
        <dbReference type="Proteomes" id="UP000266841"/>
    </source>
</evidence>